<evidence type="ECO:0000256" key="3">
    <source>
        <dbReference type="ARBA" id="ARBA00022737"/>
    </source>
</evidence>
<feature type="domain" description="Chitin-binding type-2" evidence="7">
    <location>
        <begin position="200"/>
        <end position="254"/>
    </location>
</feature>
<evidence type="ECO:0000256" key="4">
    <source>
        <dbReference type="ARBA" id="ARBA00023157"/>
    </source>
</evidence>
<evidence type="ECO:0000259" key="7">
    <source>
        <dbReference type="PROSITE" id="PS50940"/>
    </source>
</evidence>
<keyword evidence="2 6" id="KW-0732">Signal</keyword>
<evidence type="ECO:0000313" key="8">
    <source>
        <dbReference type="EMBL" id="EDW94232.2"/>
    </source>
</evidence>
<dbReference type="SMART" id="SM00494">
    <property type="entry name" value="ChtBD2"/>
    <property type="match status" value="3"/>
</dbReference>
<keyword evidence="5" id="KW-0325">Glycoprotein</keyword>
<feature type="domain" description="Chitin-binding type-2" evidence="7">
    <location>
        <begin position="35"/>
        <end position="95"/>
    </location>
</feature>
<evidence type="ECO:0000256" key="6">
    <source>
        <dbReference type="SAM" id="SignalP"/>
    </source>
</evidence>
<accession>B4PG68</accession>
<dbReference type="SMR" id="B4PG68"/>
<keyword evidence="1" id="KW-0147">Chitin-binding</keyword>
<keyword evidence="3" id="KW-0677">Repeat</keyword>
<dbReference type="EMBL" id="CM000159">
    <property type="protein sequence ID" value="EDW94232.2"/>
    <property type="molecule type" value="Genomic_DNA"/>
</dbReference>
<feature type="signal peptide" evidence="6">
    <location>
        <begin position="1"/>
        <end position="21"/>
    </location>
</feature>
<dbReference type="SUPFAM" id="SSF57625">
    <property type="entry name" value="Invertebrate chitin-binding proteins"/>
    <property type="match status" value="3"/>
</dbReference>
<proteinExistence type="predicted"/>
<dbReference type="HOGENOM" id="CLU_097684_0_0_1"/>
<evidence type="ECO:0000256" key="2">
    <source>
        <dbReference type="ARBA" id="ARBA00022729"/>
    </source>
</evidence>
<dbReference type="GO" id="GO:0008061">
    <property type="term" value="F:chitin binding"/>
    <property type="evidence" value="ECO:0007669"/>
    <property type="project" value="UniProtKB-KW"/>
</dbReference>
<sequence length="254" mass="28373">MLQGSAVIYLGLLASIAIVKGQVNNNLVPIITEHSIQCPPFDDPNHNVMLPYPNDCRKYYVCQKGRAFEHQCPPNLFWSQMTYRCDYKEYSNCNSDNPRPNQDVGVTFSAYPGDCSRFYETRILRCEQNFEWSSVYQSCVPPLNGDCQRFPVALPPVYPFTPLPPLPTTPTVLPYDPMPTAATPPPMTPTESNRLPIDVQPLCNISPPNSYIPYPGDCSKFIHCGPTATILTCPDSLKWNPGQRACTISSDGCQ</sequence>
<gene>
    <name evidence="8" type="primary">Dyak\GE20159</name>
    <name evidence="8" type="synonym">dyak_GLEANR_4006</name>
    <name evidence="8" type="synonym">GE20159</name>
    <name evidence="8" type="ORF">Dyak_GE20159</name>
</gene>
<dbReference type="AlphaFoldDB" id="B4PG68"/>
<dbReference type="InterPro" id="IPR051940">
    <property type="entry name" value="Chitin_bind-dev_reg"/>
</dbReference>
<dbReference type="Gene3D" id="2.170.140.10">
    <property type="entry name" value="Chitin binding domain"/>
    <property type="match status" value="2"/>
</dbReference>
<dbReference type="PROSITE" id="PS50940">
    <property type="entry name" value="CHIT_BIND_II"/>
    <property type="match status" value="2"/>
</dbReference>
<protein>
    <recommendedName>
        <fullName evidence="7">Chitin-binding type-2 domain-containing protein</fullName>
    </recommendedName>
</protein>
<dbReference type="InterPro" id="IPR036508">
    <property type="entry name" value="Chitin-bd_dom_sf"/>
</dbReference>
<dbReference type="Proteomes" id="UP000002282">
    <property type="component" value="Chromosome 3L"/>
</dbReference>
<dbReference type="PANTHER" id="PTHR23301:SF0">
    <property type="entry name" value="CHITIN-BINDING TYPE-2 DOMAIN-CONTAINING PROTEIN-RELATED"/>
    <property type="match status" value="1"/>
</dbReference>
<dbReference type="OrthoDB" id="6020543at2759"/>
<evidence type="ECO:0000313" key="9">
    <source>
        <dbReference type="Proteomes" id="UP000002282"/>
    </source>
</evidence>
<organism evidence="8 9">
    <name type="scientific">Drosophila yakuba</name>
    <name type="common">Fruit fly</name>
    <dbReference type="NCBI Taxonomy" id="7245"/>
    <lineage>
        <taxon>Eukaryota</taxon>
        <taxon>Metazoa</taxon>
        <taxon>Ecdysozoa</taxon>
        <taxon>Arthropoda</taxon>
        <taxon>Hexapoda</taxon>
        <taxon>Insecta</taxon>
        <taxon>Pterygota</taxon>
        <taxon>Neoptera</taxon>
        <taxon>Endopterygota</taxon>
        <taxon>Diptera</taxon>
        <taxon>Brachycera</taxon>
        <taxon>Muscomorpha</taxon>
        <taxon>Ephydroidea</taxon>
        <taxon>Drosophilidae</taxon>
        <taxon>Drosophila</taxon>
        <taxon>Sophophora</taxon>
    </lineage>
</organism>
<dbReference type="eggNOG" id="ENOG502T72Y">
    <property type="taxonomic scope" value="Eukaryota"/>
</dbReference>
<keyword evidence="9" id="KW-1185">Reference proteome</keyword>
<evidence type="ECO:0000256" key="1">
    <source>
        <dbReference type="ARBA" id="ARBA00022669"/>
    </source>
</evidence>
<name>B4PG68_DROYA</name>
<keyword evidence="4" id="KW-1015">Disulfide bond</keyword>
<reference evidence="8 9" key="1">
    <citation type="journal article" date="2007" name="Nature">
        <title>Evolution of genes and genomes on the Drosophila phylogeny.</title>
        <authorList>
            <consortium name="Drosophila 12 Genomes Consortium"/>
            <person name="Clark A.G."/>
            <person name="Eisen M.B."/>
            <person name="Smith D.R."/>
            <person name="Bergman C.M."/>
            <person name="Oliver B."/>
            <person name="Markow T.A."/>
            <person name="Kaufman T.C."/>
            <person name="Kellis M."/>
            <person name="Gelbart W."/>
            <person name="Iyer V.N."/>
            <person name="Pollard D.A."/>
            <person name="Sackton T.B."/>
            <person name="Larracuente A.M."/>
            <person name="Singh N.D."/>
            <person name="Abad J.P."/>
            <person name="Abt D.N."/>
            <person name="Adryan B."/>
            <person name="Aguade M."/>
            <person name="Akashi H."/>
            <person name="Anderson W.W."/>
            <person name="Aquadro C.F."/>
            <person name="Ardell D.H."/>
            <person name="Arguello R."/>
            <person name="Artieri C.G."/>
            <person name="Barbash D.A."/>
            <person name="Barker D."/>
            <person name="Barsanti P."/>
            <person name="Batterham P."/>
            <person name="Batzoglou S."/>
            <person name="Begun D."/>
            <person name="Bhutkar A."/>
            <person name="Blanco E."/>
            <person name="Bosak S.A."/>
            <person name="Bradley R.K."/>
            <person name="Brand A.D."/>
            <person name="Brent M.R."/>
            <person name="Brooks A.N."/>
            <person name="Brown R.H."/>
            <person name="Butlin R.K."/>
            <person name="Caggese C."/>
            <person name="Calvi B.R."/>
            <person name="Bernardo de Carvalho A."/>
            <person name="Caspi A."/>
            <person name="Castrezana S."/>
            <person name="Celniker S.E."/>
            <person name="Chang J.L."/>
            <person name="Chapple C."/>
            <person name="Chatterji S."/>
            <person name="Chinwalla A."/>
            <person name="Civetta A."/>
            <person name="Clifton S.W."/>
            <person name="Comeron J.M."/>
            <person name="Costello J.C."/>
            <person name="Coyne J.A."/>
            <person name="Daub J."/>
            <person name="David R.G."/>
            <person name="Delcher A.L."/>
            <person name="Delehaunty K."/>
            <person name="Do C.B."/>
            <person name="Ebling H."/>
            <person name="Edwards K."/>
            <person name="Eickbush T."/>
            <person name="Evans J.D."/>
            <person name="Filipski A."/>
            <person name="Findeiss S."/>
            <person name="Freyhult E."/>
            <person name="Fulton L."/>
            <person name="Fulton R."/>
            <person name="Garcia A.C."/>
            <person name="Gardiner A."/>
            <person name="Garfield D.A."/>
            <person name="Garvin B.E."/>
            <person name="Gibson G."/>
            <person name="Gilbert D."/>
            <person name="Gnerre S."/>
            <person name="Godfrey J."/>
            <person name="Good R."/>
            <person name="Gotea V."/>
            <person name="Gravely B."/>
            <person name="Greenberg A.J."/>
            <person name="Griffiths-Jones S."/>
            <person name="Gross S."/>
            <person name="Guigo R."/>
            <person name="Gustafson E.A."/>
            <person name="Haerty W."/>
            <person name="Hahn M.W."/>
            <person name="Halligan D.L."/>
            <person name="Halpern A.L."/>
            <person name="Halter G.M."/>
            <person name="Han M.V."/>
            <person name="Heger A."/>
            <person name="Hillier L."/>
            <person name="Hinrichs A.S."/>
            <person name="Holmes I."/>
            <person name="Hoskins R.A."/>
            <person name="Hubisz M.J."/>
            <person name="Hultmark D."/>
            <person name="Huntley M.A."/>
            <person name="Jaffe D.B."/>
            <person name="Jagadeeshan S."/>
            <person name="Jeck W.R."/>
            <person name="Johnson J."/>
            <person name="Jones C.D."/>
            <person name="Jordan W.C."/>
            <person name="Karpen G.H."/>
            <person name="Kataoka E."/>
            <person name="Keightley P.D."/>
            <person name="Kheradpour P."/>
            <person name="Kirkness E.F."/>
            <person name="Koerich L.B."/>
            <person name="Kristiansen K."/>
            <person name="Kudrna D."/>
            <person name="Kulathinal R.J."/>
            <person name="Kumar S."/>
            <person name="Kwok R."/>
            <person name="Lander E."/>
            <person name="Langley C.H."/>
            <person name="Lapoint R."/>
            <person name="Lazzaro B.P."/>
            <person name="Lee S.J."/>
            <person name="Levesque L."/>
            <person name="Li R."/>
            <person name="Lin C.F."/>
            <person name="Lin M.F."/>
            <person name="Lindblad-Toh K."/>
            <person name="Llopart A."/>
            <person name="Long M."/>
            <person name="Low L."/>
            <person name="Lozovsky E."/>
            <person name="Lu J."/>
            <person name="Luo M."/>
            <person name="Machado C.A."/>
            <person name="Makalowski W."/>
            <person name="Marzo M."/>
            <person name="Matsuda M."/>
            <person name="Matzkin L."/>
            <person name="McAllister B."/>
            <person name="McBride C.S."/>
            <person name="McKernan B."/>
            <person name="McKernan K."/>
            <person name="Mendez-Lago M."/>
            <person name="Minx P."/>
            <person name="Mollenhauer M.U."/>
            <person name="Montooth K."/>
            <person name="Mount S.M."/>
            <person name="Mu X."/>
            <person name="Myers E."/>
            <person name="Negre B."/>
            <person name="Newfeld S."/>
            <person name="Nielsen R."/>
            <person name="Noor M.A."/>
            <person name="O'Grady P."/>
            <person name="Pachter L."/>
            <person name="Papaceit M."/>
            <person name="Parisi M.J."/>
            <person name="Parisi M."/>
            <person name="Parts L."/>
            <person name="Pedersen J.S."/>
            <person name="Pesole G."/>
            <person name="Phillippy A.M."/>
            <person name="Ponting C.P."/>
            <person name="Pop M."/>
            <person name="Porcelli D."/>
            <person name="Powell J.R."/>
            <person name="Prohaska S."/>
            <person name="Pruitt K."/>
            <person name="Puig M."/>
            <person name="Quesneville H."/>
            <person name="Ram K.R."/>
            <person name="Rand D."/>
            <person name="Rasmussen M.D."/>
            <person name="Reed L.K."/>
            <person name="Reenan R."/>
            <person name="Reily A."/>
            <person name="Remington K.A."/>
            <person name="Rieger T.T."/>
            <person name="Ritchie M.G."/>
            <person name="Robin C."/>
            <person name="Rogers Y.H."/>
            <person name="Rohde C."/>
            <person name="Rozas J."/>
            <person name="Rubenfield M.J."/>
            <person name="Ruiz A."/>
            <person name="Russo S."/>
            <person name="Salzberg S.L."/>
            <person name="Sanchez-Gracia A."/>
            <person name="Saranga D.J."/>
            <person name="Sato H."/>
            <person name="Schaeffer S.W."/>
            <person name="Schatz M.C."/>
            <person name="Schlenke T."/>
            <person name="Schwartz R."/>
            <person name="Segarra C."/>
            <person name="Singh R.S."/>
            <person name="Sirot L."/>
            <person name="Sirota M."/>
            <person name="Sisneros N.B."/>
            <person name="Smith C.D."/>
            <person name="Smith T.F."/>
            <person name="Spieth J."/>
            <person name="Stage D.E."/>
            <person name="Stark A."/>
            <person name="Stephan W."/>
            <person name="Strausberg R.L."/>
            <person name="Strempel S."/>
            <person name="Sturgill D."/>
            <person name="Sutton G."/>
            <person name="Sutton G.G."/>
            <person name="Tao W."/>
            <person name="Teichmann S."/>
            <person name="Tobari Y.N."/>
            <person name="Tomimura Y."/>
            <person name="Tsolas J.M."/>
            <person name="Valente V.L."/>
            <person name="Venter E."/>
            <person name="Venter J.C."/>
            <person name="Vicario S."/>
            <person name="Vieira F.G."/>
            <person name="Vilella A.J."/>
            <person name="Villasante A."/>
            <person name="Walenz B."/>
            <person name="Wang J."/>
            <person name="Wasserman M."/>
            <person name="Watts T."/>
            <person name="Wilson D."/>
            <person name="Wilson R.K."/>
            <person name="Wing R.A."/>
            <person name="Wolfner M.F."/>
            <person name="Wong A."/>
            <person name="Wong G.K."/>
            <person name="Wu C.I."/>
            <person name="Wu G."/>
            <person name="Yamamoto D."/>
            <person name="Yang H.P."/>
            <person name="Yang S.P."/>
            <person name="Yorke J.A."/>
            <person name="Yoshida K."/>
            <person name="Zdobnov E."/>
            <person name="Zhang P."/>
            <person name="Zhang Y."/>
            <person name="Zimin A.V."/>
            <person name="Baldwin J."/>
            <person name="Abdouelleil A."/>
            <person name="Abdulkadir J."/>
            <person name="Abebe A."/>
            <person name="Abera B."/>
            <person name="Abreu J."/>
            <person name="Acer S.C."/>
            <person name="Aftuck L."/>
            <person name="Alexander A."/>
            <person name="An P."/>
            <person name="Anderson E."/>
            <person name="Anderson S."/>
            <person name="Arachi H."/>
            <person name="Azer M."/>
            <person name="Bachantsang P."/>
            <person name="Barry A."/>
            <person name="Bayul T."/>
            <person name="Berlin A."/>
            <person name="Bessette D."/>
            <person name="Bloom T."/>
            <person name="Blye J."/>
            <person name="Boguslavskiy L."/>
            <person name="Bonnet C."/>
            <person name="Boukhgalter B."/>
            <person name="Bourzgui I."/>
            <person name="Brown A."/>
            <person name="Cahill P."/>
            <person name="Channer S."/>
            <person name="Cheshatsang Y."/>
            <person name="Chuda L."/>
            <person name="Citroen M."/>
            <person name="Collymore A."/>
            <person name="Cooke P."/>
            <person name="Costello M."/>
            <person name="D'Aco K."/>
            <person name="Daza R."/>
            <person name="De Haan G."/>
            <person name="DeGray S."/>
            <person name="DeMaso C."/>
            <person name="Dhargay N."/>
            <person name="Dooley K."/>
            <person name="Dooley E."/>
            <person name="Doricent M."/>
            <person name="Dorje P."/>
            <person name="Dorjee K."/>
            <person name="Dupes A."/>
            <person name="Elong R."/>
            <person name="Falk J."/>
            <person name="Farina A."/>
            <person name="Faro S."/>
            <person name="Ferguson D."/>
            <person name="Fisher S."/>
            <person name="Foley C.D."/>
            <person name="Franke A."/>
            <person name="Friedrich D."/>
            <person name="Gadbois L."/>
            <person name="Gearin G."/>
            <person name="Gearin C.R."/>
            <person name="Giannoukos G."/>
            <person name="Goode T."/>
            <person name="Graham J."/>
            <person name="Grandbois E."/>
            <person name="Grewal S."/>
            <person name="Gyaltsen K."/>
            <person name="Hafez N."/>
            <person name="Hagos B."/>
            <person name="Hall J."/>
            <person name="Henson C."/>
            <person name="Hollinger A."/>
            <person name="Honan T."/>
            <person name="Huard M.D."/>
            <person name="Hughes L."/>
            <person name="Hurhula B."/>
            <person name="Husby M.E."/>
            <person name="Kamat A."/>
            <person name="Kanga B."/>
            <person name="Kashin S."/>
            <person name="Khazanovich D."/>
            <person name="Kisner P."/>
            <person name="Lance K."/>
            <person name="Lara M."/>
            <person name="Lee W."/>
            <person name="Lennon N."/>
            <person name="Letendre F."/>
            <person name="LeVine R."/>
            <person name="Lipovsky A."/>
            <person name="Liu X."/>
            <person name="Liu J."/>
            <person name="Liu S."/>
            <person name="Lokyitsang T."/>
            <person name="Lokyitsang Y."/>
            <person name="Lubonja R."/>
            <person name="Lui A."/>
            <person name="MacDonald P."/>
            <person name="Magnisalis V."/>
            <person name="Maru K."/>
            <person name="Matthews C."/>
            <person name="McCusker W."/>
            <person name="McDonough S."/>
            <person name="Mehta T."/>
            <person name="Meldrim J."/>
            <person name="Meneus L."/>
            <person name="Mihai O."/>
            <person name="Mihalev A."/>
            <person name="Mihova T."/>
            <person name="Mittelman R."/>
            <person name="Mlenga V."/>
            <person name="Montmayeur A."/>
            <person name="Mulrain L."/>
            <person name="Navidi A."/>
            <person name="Naylor J."/>
            <person name="Negash T."/>
            <person name="Nguyen T."/>
            <person name="Nguyen N."/>
            <person name="Nicol R."/>
            <person name="Norbu C."/>
            <person name="Norbu N."/>
            <person name="Novod N."/>
            <person name="O'Neill B."/>
            <person name="Osman S."/>
            <person name="Markiewicz E."/>
            <person name="Oyono O.L."/>
            <person name="Patti C."/>
            <person name="Phunkhang P."/>
            <person name="Pierre F."/>
            <person name="Priest M."/>
            <person name="Raghuraman S."/>
            <person name="Rege F."/>
            <person name="Reyes R."/>
            <person name="Rise C."/>
            <person name="Rogov P."/>
            <person name="Ross K."/>
            <person name="Ryan E."/>
            <person name="Settipalli S."/>
            <person name="Shea T."/>
            <person name="Sherpa N."/>
            <person name="Shi L."/>
            <person name="Shih D."/>
            <person name="Sparrow T."/>
            <person name="Spaulding J."/>
            <person name="Stalker J."/>
            <person name="Stange-Thomann N."/>
            <person name="Stavropoulos S."/>
            <person name="Stone C."/>
            <person name="Strader C."/>
            <person name="Tesfaye S."/>
            <person name="Thomson T."/>
            <person name="Thoulutsang Y."/>
            <person name="Thoulutsang D."/>
            <person name="Topham K."/>
            <person name="Topping I."/>
            <person name="Tsamla T."/>
            <person name="Vassiliev H."/>
            <person name="Vo A."/>
            <person name="Wangchuk T."/>
            <person name="Wangdi T."/>
            <person name="Weiand M."/>
            <person name="Wilkinson J."/>
            <person name="Wilson A."/>
            <person name="Yadav S."/>
            <person name="Young G."/>
            <person name="Yu Q."/>
            <person name="Zembek L."/>
            <person name="Zhong D."/>
            <person name="Zimmer A."/>
            <person name="Zwirko Z."/>
            <person name="Jaffe D.B."/>
            <person name="Alvarez P."/>
            <person name="Brockman W."/>
            <person name="Butler J."/>
            <person name="Chin C."/>
            <person name="Gnerre S."/>
            <person name="Grabherr M."/>
            <person name="Kleber M."/>
            <person name="Mauceli E."/>
            <person name="MacCallum I."/>
        </authorList>
    </citation>
    <scope>NUCLEOTIDE SEQUENCE [LARGE SCALE GENOMIC DNA]</scope>
    <source>
        <strain evidence="9">Tai18E2 / Tucson 14021-0261.01</strain>
    </source>
</reference>
<reference evidence="8 9" key="2">
    <citation type="journal article" date="2007" name="PLoS Biol.">
        <title>Principles of genome evolution in the Drosophila melanogaster species group.</title>
        <authorList>
            <person name="Ranz J.M."/>
            <person name="Maurin D."/>
            <person name="Chan Y.S."/>
            <person name="von Grotthuss M."/>
            <person name="Hillier L.W."/>
            <person name="Roote J."/>
            <person name="Ashburner M."/>
            <person name="Bergman C.M."/>
        </authorList>
    </citation>
    <scope>NUCLEOTIDE SEQUENCE [LARGE SCALE GENOMIC DNA]</scope>
    <source>
        <strain evidence="9">Tai18E2 / Tucson 14021-0261.01</strain>
    </source>
</reference>
<feature type="chain" id="PRO_5006458927" description="Chitin-binding type-2 domain-containing protein" evidence="6">
    <location>
        <begin position="22"/>
        <end position="254"/>
    </location>
</feature>
<dbReference type="PANTHER" id="PTHR23301">
    <property type="entry name" value="CHITIN BINDING PERITROPHIN-A"/>
    <property type="match status" value="1"/>
</dbReference>
<evidence type="ECO:0000256" key="5">
    <source>
        <dbReference type="ARBA" id="ARBA00023180"/>
    </source>
</evidence>
<dbReference type="InterPro" id="IPR002557">
    <property type="entry name" value="Chitin-bd_dom"/>
</dbReference>
<dbReference type="KEGG" id="dya:Dyak_GE20159"/>
<dbReference type="Pfam" id="PF01607">
    <property type="entry name" value="CBM_14"/>
    <property type="match status" value="2"/>
</dbReference>
<dbReference type="GO" id="GO:0005576">
    <property type="term" value="C:extracellular region"/>
    <property type="evidence" value="ECO:0007669"/>
    <property type="project" value="InterPro"/>
</dbReference>